<keyword evidence="1" id="KW-1133">Transmembrane helix</keyword>
<feature type="transmembrane region" description="Helical" evidence="1">
    <location>
        <begin position="20"/>
        <end position="40"/>
    </location>
</feature>
<dbReference type="EMBL" id="BJWL01000026">
    <property type="protein sequence ID" value="GFZ17371.1"/>
    <property type="molecule type" value="Genomic_DNA"/>
</dbReference>
<dbReference type="AlphaFoldDB" id="A0A7J0H2Z2"/>
<sequence length="108" mass="12120">MERLQMVQTISHIGFSVFYLSLRFGLVCCLGLGSFVALGYPRFQFFQKLGVWSVKFAGFCHSDLFDAAWYLLQSLAFCCCCLVCSSQIDPLLWSWSSAAAGFFGCRLV</sequence>
<evidence type="ECO:0000313" key="4">
    <source>
        <dbReference type="Proteomes" id="UP000585474"/>
    </source>
</evidence>
<evidence type="ECO:0000256" key="1">
    <source>
        <dbReference type="SAM" id="Phobius"/>
    </source>
</evidence>
<proteinExistence type="predicted"/>
<dbReference type="Proteomes" id="UP000585474">
    <property type="component" value="Unassembled WGS sequence"/>
</dbReference>
<reference evidence="2 4" key="1">
    <citation type="submission" date="2019-07" db="EMBL/GenBank/DDBJ databases">
        <title>De Novo Assembly of kiwifruit Actinidia rufa.</title>
        <authorList>
            <person name="Sugita-Konishi S."/>
            <person name="Sato K."/>
            <person name="Mori E."/>
            <person name="Abe Y."/>
            <person name="Kisaki G."/>
            <person name="Hamano K."/>
            <person name="Suezawa K."/>
            <person name="Otani M."/>
            <person name="Fukuda T."/>
            <person name="Manabe T."/>
            <person name="Gomi K."/>
            <person name="Tabuchi M."/>
            <person name="Akimitsu K."/>
            <person name="Kataoka I."/>
        </authorList>
    </citation>
    <scope>NUCLEOTIDE SEQUENCE [LARGE SCALE GENOMIC DNA]</scope>
    <source>
        <strain evidence="4">cv. Fuchu</strain>
        <strain evidence="2">Fuchu</strain>
    </source>
</reference>
<keyword evidence="1" id="KW-0472">Membrane</keyword>
<gene>
    <name evidence="2" type="ORF">Acr_26g0006410</name>
    <name evidence="3" type="ORF">Acr_26g0006750</name>
</gene>
<organism evidence="2 4">
    <name type="scientific">Actinidia rufa</name>
    <dbReference type="NCBI Taxonomy" id="165716"/>
    <lineage>
        <taxon>Eukaryota</taxon>
        <taxon>Viridiplantae</taxon>
        <taxon>Streptophyta</taxon>
        <taxon>Embryophyta</taxon>
        <taxon>Tracheophyta</taxon>
        <taxon>Spermatophyta</taxon>
        <taxon>Magnoliopsida</taxon>
        <taxon>eudicotyledons</taxon>
        <taxon>Gunneridae</taxon>
        <taxon>Pentapetalae</taxon>
        <taxon>asterids</taxon>
        <taxon>Ericales</taxon>
        <taxon>Actinidiaceae</taxon>
        <taxon>Actinidia</taxon>
    </lineage>
</organism>
<evidence type="ECO:0000313" key="2">
    <source>
        <dbReference type="EMBL" id="GFZ17371.1"/>
    </source>
</evidence>
<accession>A0A7J0H2Z2</accession>
<keyword evidence="1" id="KW-0812">Transmembrane</keyword>
<keyword evidence="4" id="KW-1185">Reference proteome</keyword>
<comment type="caution">
    <text evidence="2">The sequence shown here is derived from an EMBL/GenBank/DDBJ whole genome shotgun (WGS) entry which is preliminary data.</text>
</comment>
<evidence type="ECO:0000313" key="3">
    <source>
        <dbReference type="EMBL" id="GFZ17405.1"/>
    </source>
</evidence>
<protein>
    <submittedName>
        <fullName evidence="2">Uncharacterized protein</fullName>
    </submittedName>
</protein>
<dbReference type="EMBL" id="BJWL01000026">
    <property type="protein sequence ID" value="GFZ17405.1"/>
    <property type="molecule type" value="Genomic_DNA"/>
</dbReference>
<name>A0A7J0H2Z2_9ERIC</name>